<organism evidence="1 2">
    <name type="scientific">Panagrolaimus sp. ES5</name>
    <dbReference type="NCBI Taxonomy" id="591445"/>
    <lineage>
        <taxon>Eukaryota</taxon>
        <taxon>Metazoa</taxon>
        <taxon>Ecdysozoa</taxon>
        <taxon>Nematoda</taxon>
        <taxon>Chromadorea</taxon>
        <taxon>Rhabditida</taxon>
        <taxon>Tylenchina</taxon>
        <taxon>Panagrolaimomorpha</taxon>
        <taxon>Panagrolaimoidea</taxon>
        <taxon>Panagrolaimidae</taxon>
        <taxon>Panagrolaimus</taxon>
    </lineage>
</organism>
<sequence>MLDFDVDNYDDEKEVAARKQRTRFNYEEIKTLTTIEELEEYQQTLKNEGLYKKTDTDGGWERIITYECKETKRGCKYALIIRTSHENLKSTVSHRVCGHDHSNFKNSELSKEVKELITANSHLTAARIQKKMKVSFIQFYSSVHLNMDHFSGMPPNRHWSWNYYESFPNAPKIAKCFGCGQQYSNGSVSRMTKHLKNCENFDAETKSQILAKIEAEPLSTKATPYCREKSTGSNGDDDPEELCRTLEEVIKAATSMPENVNGSGDSGEFDFSGIPLFQTNNEHFLADTDTTYQTNQLLAKVFKSGYIASNFVENEDFKNFVHLLNPNYVLPSKTNLDKIIQESDG</sequence>
<protein>
    <submittedName>
        <fullName evidence="2">BED-type domain-containing protein</fullName>
    </submittedName>
</protein>
<evidence type="ECO:0000313" key="2">
    <source>
        <dbReference type="WBParaSite" id="ES5_v2.g11933.t1"/>
    </source>
</evidence>
<evidence type="ECO:0000313" key="1">
    <source>
        <dbReference type="Proteomes" id="UP000887579"/>
    </source>
</evidence>
<reference evidence="2" key="1">
    <citation type="submission" date="2022-11" db="UniProtKB">
        <authorList>
            <consortium name="WormBaseParasite"/>
        </authorList>
    </citation>
    <scope>IDENTIFICATION</scope>
</reference>
<dbReference type="Proteomes" id="UP000887579">
    <property type="component" value="Unplaced"/>
</dbReference>
<dbReference type="WBParaSite" id="ES5_v2.g11933.t1">
    <property type="protein sequence ID" value="ES5_v2.g11933.t1"/>
    <property type="gene ID" value="ES5_v2.g11933"/>
</dbReference>
<accession>A0AC34F4H6</accession>
<name>A0AC34F4H6_9BILA</name>
<proteinExistence type="predicted"/>